<protein>
    <submittedName>
        <fullName evidence="2">Uncharacterized protein</fullName>
    </submittedName>
</protein>
<proteinExistence type="predicted"/>
<sequence length="262" mass="28401">MYPGRREQARACFSIWYDGTLPFTDCGFVNLGWALAQGSRRATERWAQGAAAGPNVECRAPFTGTTTPRAACEAVLGAKGWPAAVLTTILQGKRRVPVTSSCCSSPARTPHSPCCGVETSQQEAPLAAHTRCSTSRAIGWARPPTVSSRMHNLQAAAHRDSSEREPRRAFQIPSAPPSQDPLARSRSETAFEAPQNRKPAALTTILCLRPSMHPPIPRLPACLLACFVRRRLCKDAAIRQAANAHFHSSASHSLSPRGRHHI</sequence>
<evidence type="ECO:0000256" key="1">
    <source>
        <dbReference type="SAM" id="MobiDB-lite"/>
    </source>
</evidence>
<dbReference type="RefSeq" id="XP_001797290.1">
    <property type="nucleotide sequence ID" value="XM_001797238.1"/>
</dbReference>
<name>Q0UMT5_PHANO</name>
<feature type="compositionally biased region" description="Basic and acidic residues" evidence="1">
    <location>
        <begin position="157"/>
        <end position="168"/>
    </location>
</feature>
<gene>
    <name evidence="2" type="ORF">SNOG_06929</name>
</gene>
<evidence type="ECO:0000313" key="3">
    <source>
        <dbReference type="Proteomes" id="UP000001055"/>
    </source>
</evidence>
<dbReference type="InParanoid" id="Q0UMT5"/>
<reference evidence="3" key="1">
    <citation type="journal article" date="2007" name="Plant Cell">
        <title>Dothideomycete-plant interactions illuminated by genome sequencing and EST analysis of the wheat pathogen Stagonospora nodorum.</title>
        <authorList>
            <person name="Hane J.K."/>
            <person name="Lowe R.G."/>
            <person name="Solomon P.S."/>
            <person name="Tan K.C."/>
            <person name="Schoch C.L."/>
            <person name="Spatafora J.W."/>
            <person name="Crous P.W."/>
            <person name="Kodira C."/>
            <person name="Birren B.W."/>
            <person name="Galagan J.E."/>
            <person name="Torriani S.F."/>
            <person name="McDonald B.A."/>
            <person name="Oliver R.P."/>
        </authorList>
    </citation>
    <scope>NUCLEOTIDE SEQUENCE [LARGE SCALE GENOMIC DNA]</scope>
    <source>
        <strain evidence="3">SN15 / ATCC MYA-4574 / FGSC 10173</strain>
    </source>
</reference>
<dbReference type="GeneID" id="5974180"/>
<feature type="region of interest" description="Disordered" evidence="1">
    <location>
        <begin position="143"/>
        <end position="196"/>
    </location>
</feature>
<dbReference type="Proteomes" id="UP000001055">
    <property type="component" value="Unassembled WGS sequence"/>
</dbReference>
<dbReference type="VEuPathDB" id="FungiDB:JI435_069290"/>
<organism evidence="2 3">
    <name type="scientific">Phaeosphaeria nodorum (strain SN15 / ATCC MYA-4574 / FGSC 10173)</name>
    <name type="common">Glume blotch fungus</name>
    <name type="synonym">Parastagonospora nodorum</name>
    <dbReference type="NCBI Taxonomy" id="321614"/>
    <lineage>
        <taxon>Eukaryota</taxon>
        <taxon>Fungi</taxon>
        <taxon>Dikarya</taxon>
        <taxon>Ascomycota</taxon>
        <taxon>Pezizomycotina</taxon>
        <taxon>Dothideomycetes</taxon>
        <taxon>Pleosporomycetidae</taxon>
        <taxon>Pleosporales</taxon>
        <taxon>Pleosporineae</taxon>
        <taxon>Phaeosphaeriaceae</taxon>
        <taxon>Parastagonospora</taxon>
    </lineage>
</organism>
<dbReference type="KEGG" id="pno:SNOG_06929"/>
<evidence type="ECO:0000313" key="2">
    <source>
        <dbReference type="EMBL" id="EAT85580.1"/>
    </source>
</evidence>
<dbReference type="EMBL" id="CH445334">
    <property type="protein sequence ID" value="EAT85580.1"/>
    <property type="molecule type" value="Genomic_DNA"/>
</dbReference>
<accession>Q0UMT5</accession>
<dbReference type="AlphaFoldDB" id="Q0UMT5"/>